<reference evidence="2" key="1">
    <citation type="journal article" date="2021" name="Mol. Plant Microbe Interact.">
        <title>Complete Genome Sequence of the Plant-Pathogenic Fungus Colletotrichum lupini.</title>
        <authorList>
            <person name="Baroncelli R."/>
            <person name="Pensec F."/>
            <person name="Da Lio D."/>
            <person name="Boufleur T."/>
            <person name="Vicente I."/>
            <person name="Sarrocco S."/>
            <person name="Picot A."/>
            <person name="Baraldi E."/>
            <person name="Sukno S."/>
            <person name="Thon M."/>
            <person name="Le Floch G."/>
        </authorList>
    </citation>
    <scope>NUCLEOTIDE SEQUENCE</scope>
    <source>
        <strain evidence="2">IMI 504893</strain>
    </source>
</reference>
<evidence type="ECO:0000313" key="2">
    <source>
        <dbReference type="EMBL" id="UQC88271.1"/>
    </source>
</evidence>
<dbReference type="EMBL" id="CP019479">
    <property type="protein sequence ID" value="UQC88271.1"/>
    <property type="molecule type" value="Genomic_DNA"/>
</dbReference>
<name>A0A9Q8T4Z8_9PEZI</name>
<accession>A0A9Q8T4Z8</accession>
<dbReference type="RefSeq" id="XP_049149877.1">
    <property type="nucleotide sequence ID" value="XM_049292731.1"/>
</dbReference>
<evidence type="ECO:0000313" key="3">
    <source>
        <dbReference type="Proteomes" id="UP000830671"/>
    </source>
</evidence>
<dbReference type="Proteomes" id="UP000830671">
    <property type="component" value="Chromosome 7"/>
</dbReference>
<gene>
    <name evidence="2" type="ORF">CLUP02_13794</name>
</gene>
<feature type="region of interest" description="Disordered" evidence="1">
    <location>
        <begin position="1"/>
        <end position="53"/>
    </location>
</feature>
<protein>
    <submittedName>
        <fullName evidence="2">Uncharacterized protein</fullName>
    </submittedName>
</protein>
<keyword evidence="3" id="KW-1185">Reference proteome</keyword>
<feature type="region of interest" description="Disordered" evidence="1">
    <location>
        <begin position="194"/>
        <end position="234"/>
    </location>
</feature>
<evidence type="ECO:0000256" key="1">
    <source>
        <dbReference type="SAM" id="MobiDB-lite"/>
    </source>
</evidence>
<dbReference type="AlphaFoldDB" id="A0A9Q8T4Z8"/>
<dbReference type="KEGG" id="clup:CLUP02_13794"/>
<sequence length="364" mass="39845">MTVGQSLHSLKRSSKSIPDIPEPSPRPDSQPQRTSPTNQHPYKLMGGQDPDIPDKLIPGPLYPHWPCYRPIDTDTKVLRTTNLGPAAFLMHPHPTLRVPAFQGTGRRTAACRTQALDHSRTAQQGCSHAKEGNTAARGKASRFRTRCDLGPLTRKSHRDDPPKGPQSNVFPTWMSSRRILCQSGPPQKLQFRKLRSESPDNVPQGVAFSQGEKESEKKKQDTSTVPPALTGNGLGMHLPAARKHGMTDCLEPYLFYGNKRQRFQNPKGIGQDTHFKAQGTTATVSYTYFETHKARVAEAHVGGAPTPAASGRCSQGIVRGMSLFPLPPSMCLVWQSAEWHVNLVTSIPGKVSGTYGPYTAVSST</sequence>
<feature type="compositionally biased region" description="Basic and acidic residues" evidence="1">
    <location>
        <begin position="211"/>
        <end position="221"/>
    </location>
</feature>
<dbReference type="GeneID" id="73347741"/>
<feature type="region of interest" description="Disordered" evidence="1">
    <location>
        <begin position="118"/>
        <end position="171"/>
    </location>
</feature>
<feature type="compositionally biased region" description="Polar residues" evidence="1">
    <location>
        <begin position="29"/>
        <end position="40"/>
    </location>
</feature>
<organism evidence="2 3">
    <name type="scientific">Colletotrichum lupini</name>
    <dbReference type="NCBI Taxonomy" id="145971"/>
    <lineage>
        <taxon>Eukaryota</taxon>
        <taxon>Fungi</taxon>
        <taxon>Dikarya</taxon>
        <taxon>Ascomycota</taxon>
        <taxon>Pezizomycotina</taxon>
        <taxon>Sordariomycetes</taxon>
        <taxon>Hypocreomycetidae</taxon>
        <taxon>Glomerellales</taxon>
        <taxon>Glomerellaceae</taxon>
        <taxon>Colletotrichum</taxon>
        <taxon>Colletotrichum acutatum species complex</taxon>
    </lineage>
</organism>
<proteinExistence type="predicted"/>